<reference evidence="1 2" key="1">
    <citation type="journal article" date="2014" name="PLoS ONE">
        <title>How to Kill the Honey Bee Larva: Genomic Potential and Virulence Mechanisms of Paenibacillus larvae.</title>
        <authorList>
            <person name="Djukic M."/>
            <person name="Brzuszkiewicz E."/>
            <person name="Funfhaus A."/>
            <person name="Voss J."/>
            <person name="Gollnow K."/>
            <person name="Poppinga L."/>
            <person name="Liesegang H."/>
            <person name="Garcia-Gonzalez E."/>
            <person name="Genersch E."/>
            <person name="Daniel R."/>
        </authorList>
    </citation>
    <scope>NUCLEOTIDE SEQUENCE [LARGE SCALE GENOMIC DNA]</scope>
    <source>
        <strain evidence="1 2">DSM 25430</strain>
    </source>
</reference>
<gene>
    <name evidence="1" type="ORF">ERIC2_c26380</name>
</gene>
<evidence type="ECO:0000313" key="2">
    <source>
        <dbReference type="Proteomes" id="UP000029431"/>
    </source>
</evidence>
<protein>
    <submittedName>
        <fullName evidence="1">Uncharacterized protein</fullName>
    </submittedName>
</protein>
<dbReference type="KEGG" id="plv:ERIC2_c26380"/>
<accession>V9W9P6</accession>
<sequence>MLKNGTFLQVTSKIFADYINKENINLDDWNGGELWDDWAADLETAAKGTGEILAYHQGNQLIIIDEAGFEERREFFLG</sequence>
<dbReference type="EMBL" id="CP003355">
    <property type="protein sequence ID" value="AHD06425.1"/>
    <property type="molecule type" value="Genomic_DNA"/>
</dbReference>
<proteinExistence type="predicted"/>
<organism evidence="1 2">
    <name type="scientific">Paenibacillus larvae subsp. larvae DSM 25430</name>
    <dbReference type="NCBI Taxonomy" id="697284"/>
    <lineage>
        <taxon>Bacteria</taxon>
        <taxon>Bacillati</taxon>
        <taxon>Bacillota</taxon>
        <taxon>Bacilli</taxon>
        <taxon>Bacillales</taxon>
        <taxon>Paenibacillaceae</taxon>
        <taxon>Paenibacillus</taxon>
    </lineage>
</organism>
<evidence type="ECO:0000313" key="1">
    <source>
        <dbReference type="EMBL" id="AHD06425.1"/>
    </source>
</evidence>
<name>V9W9P6_9BACL</name>
<dbReference type="AlphaFoldDB" id="V9W9P6"/>
<dbReference type="PATRIC" id="fig|697284.3.peg.2513"/>
<dbReference type="HOGENOM" id="CLU_2618673_0_0_9"/>
<keyword evidence="2" id="KW-1185">Reference proteome</keyword>
<dbReference type="Proteomes" id="UP000029431">
    <property type="component" value="Chromosome"/>
</dbReference>